<feature type="region of interest" description="Disordered" evidence="1">
    <location>
        <begin position="1"/>
        <end position="231"/>
    </location>
</feature>
<feature type="non-terminal residue" evidence="2">
    <location>
        <position position="320"/>
    </location>
</feature>
<dbReference type="PANTHER" id="PTHR34466">
    <property type="entry name" value="OS11G0129800 PROTEIN"/>
    <property type="match status" value="1"/>
</dbReference>
<accession>A0A7J9M7W7</accession>
<dbReference type="Proteomes" id="UP000593576">
    <property type="component" value="Unassembled WGS sequence"/>
</dbReference>
<dbReference type="AlphaFoldDB" id="A0A7J9M7W7"/>
<dbReference type="EMBL" id="JABFAF010000009">
    <property type="protein sequence ID" value="MBA0867054.1"/>
    <property type="molecule type" value="Genomic_DNA"/>
</dbReference>
<feature type="compositionally biased region" description="Low complexity" evidence="1">
    <location>
        <begin position="68"/>
        <end position="79"/>
    </location>
</feature>
<keyword evidence="3" id="KW-1185">Reference proteome</keyword>
<evidence type="ECO:0000313" key="3">
    <source>
        <dbReference type="Proteomes" id="UP000593576"/>
    </source>
</evidence>
<sequence>MVVSSTFESSLRRGNPTSRKAAPSSSESSKSAAAPPPRRSRSVSAFSRTSSSDFSGFSIKRDNPLFVNTTNNNNSNSTSNDEDDDDSGALFPNSGFKSDRITSKTKPKAVAADDYNNRRGRPVSRTGSDGKQWSGSGNSISKESSRSLSVVDTRRRGRSVSRTPLSRTNVATSESEVEQEGNSWMKSKNKGNLSATSGNGQKGNSAQSRSSVTRSGHRKPTDPLDASPTSLSRLETAKWNDSVSTSSFSEAELMESFQGENLVGDATAASDIYRTVKSEVRRAISDIQNELQGAIRSNATTNRVELASDIQHEYATKLEQ</sequence>
<evidence type="ECO:0000313" key="2">
    <source>
        <dbReference type="EMBL" id="MBA0867054.1"/>
    </source>
</evidence>
<protein>
    <submittedName>
        <fullName evidence="2">Uncharacterized protein</fullName>
    </submittedName>
</protein>
<organism evidence="2 3">
    <name type="scientific">Gossypium schwendimanii</name>
    <name type="common">Cotton</name>
    <dbReference type="NCBI Taxonomy" id="34291"/>
    <lineage>
        <taxon>Eukaryota</taxon>
        <taxon>Viridiplantae</taxon>
        <taxon>Streptophyta</taxon>
        <taxon>Embryophyta</taxon>
        <taxon>Tracheophyta</taxon>
        <taxon>Spermatophyta</taxon>
        <taxon>Magnoliopsida</taxon>
        <taxon>eudicotyledons</taxon>
        <taxon>Gunneridae</taxon>
        <taxon>Pentapetalae</taxon>
        <taxon>rosids</taxon>
        <taxon>malvids</taxon>
        <taxon>Malvales</taxon>
        <taxon>Malvaceae</taxon>
        <taxon>Malvoideae</taxon>
        <taxon>Gossypium</taxon>
    </lineage>
</organism>
<comment type="caution">
    <text evidence="2">The sequence shown here is derived from an EMBL/GenBank/DDBJ whole genome shotgun (WGS) entry which is preliminary data.</text>
</comment>
<reference evidence="2 3" key="1">
    <citation type="journal article" date="2019" name="Genome Biol. Evol.">
        <title>Insights into the evolution of the New World diploid cottons (Gossypium, subgenus Houzingenia) based on genome sequencing.</title>
        <authorList>
            <person name="Grover C.E."/>
            <person name="Arick M.A. 2nd"/>
            <person name="Thrash A."/>
            <person name="Conover J.L."/>
            <person name="Sanders W.S."/>
            <person name="Peterson D.G."/>
            <person name="Frelichowski J.E."/>
            <person name="Scheffler J.A."/>
            <person name="Scheffler B.E."/>
            <person name="Wendel J.F."/>
        </authorList>
    </citation>
    <scope>NUCLEOTIDE SEQUENCE [LARGE SCALE GENOMIC DNA]</scope>
    <source>
        <strain evidence="2">1</strain>
        <tissue evidence="2">Leaf</tissue>
    </source>
</reference>
<gene>
    <name evidence="2" type="ORF">Goshw_026769</name>
</gene>
<dbReference type="PANTHER" id="PTHR34466:SF3">
    <property type="entry name" value="OS11G0129800 PROTEIN"/>
    <property type="match status" value="1"/>
</dbReference>
<name>A0A7J9M7W7_GOSSC</name>
<evidence type="ECO:0000256" key="1">
    <source>
        <dbReference type="SAM" id="MobiDB-lite"/>
    </source>
</evidence>
<proteinExistence type="predicted"/>
<feature type="compositionally biased region" description="Polar residues" evidence="1">
    <location>
        <begin position="160"/>
        <end position="214"/>
    </location>
</feature>
<dbReference type="OrthoDB" id="660305at2759"/>
<feature type="compositionally biased region" description="Low complexity" evidence="1">
    <location>
        <begin position="18"/>
        <end position="33"/>
    </location>
</feature>
<feature type="compositionally biased region" description="Low complexity" evidence="1">
    <location>
        <begin position="42"/>
        <end position="58"/>
    </location>
</feature>